<dbReference type="OrthoDB" id="872573at2"/>
<feature type="domain" description="PKD" evidence="3">
    <location>
        <begin position="284"/>
        <end position="369"/>
    </location>
</feature>
<dbReference type="InterPro" id="IPR022409">
    <property type="entry name" value="PKD/Chitinase_dom"/>
</dbReference>
<evidence type="ECO:0000313" key="5">
    <source>
        <dbReference type="Proteomes" id="UP000310314"/>
    </source>
</evidence>
<evidence type="ECO:0000313" key="4">
    <source>
        <dbReference type="EMBL" id="TMM53783.1"/>
    </source>
</evidence>
<dbReference type="GO" id="GO:0031410">
    <property type="term" value="C:cytoplasmic vesicle"/>
    <property type="evidence" value="ECO:0007669"/>
    <property type="project" value="TreeGrafter"/>
</dbReference>
<dbReference type="InterPro" id="IPR039448">
    <property type="entry name" value="Beta_helix"/>
</dbReference>
<dbReference type="Gene3D" id="2.160.20.10">
    <property type="entry name" value="Single-stranded right-handed beta-helix, Pectin lyase-like"/>
    <property type="match status" value="1"/>
</dbReference>
<dbReference type="Pfam" id="PF13229">
    <property type="entry name" value="Beta_helix"/>
    <property type="match status" value="1"/>
</dbReference>
<dbReference type="InterPro" id="IPR006626">
    <property type="entry name" value="PbH1"/>
</dbReference>
<feature type="domain" description="PKD" evidence="3">
    <location>
        <begin position="548"/>
        <end position="633"/>
    </location>
</feature>
<dbReference type="SUPFAM" id="SSF51126">
    <property type="entry name" value="Pectin lyase-like"/>
    <property type="match status" value="2"/>
</dbReference>
<dbReference type="EMBL" id="VATY01000004">
    <property type="protein sequence ID" value="TMM53783.1"/>
    <property type="molecule type" value="Genomic_DNA"/>
</dbReference>
<dbReference type="SUPFAM" id="SSF49299">
    <property type="entry name" value="PKD domain"/>
    <property type="match status" value="4"/>
</dbReference>
<feature type="domain" description="PKD" evidence="3">
    <location>
        <begin position="372"/>
        <end position="459"/>
    </location>
</feature>
<feature type="compositionally biased region" description="Polar residues" evidence="1">
    <location>
        <begin position="70"/>
        <end position="96"/>
    </location>
</feature>
<protein>
    <submittedName>
        <fullName evidence="4">PKD domain-containing protein</fullName>
    </submittedName>
</protein>
<evidence type="ECO:0000256" key="1">
    <source>
        <dbReference type="SAM" id="MobiDB-lite"/>
    </source>
</evidence>
<dbReference type="PANTHER" id="PTHR46182:SF2">
    <property type="entry name" value="FI19480P1"/>
    <property type="match status" value="1"/>
</dbReference>
<dbReference type="CDD" id="cd00146">
    <property type="entry name" value="PKD"/>
    <property type="match status" value="4"/>
</dbReference>
<dbReference type="InterPro" id="IPR029865">
    <property type="entry name" value="KIAA0319-like"/>
</dbReference>
<evidence type="ECO:0000256" key="2">
    <source>
        <dbReference type="SAM" id="SignalP"/>
    </source>
</evidence>
<dbReference type="SMART" id="SM00089">
    <property type="entry name" value="PKD"/>
    <property type="match status" value="4"/>
</dbReference>
<dbReference type="AlphaFoldDB" id="A0A5S3Q9Q9"/>
<sequence length="1071" mass="116275">MRFYPTKIHVAFLCLILVSVSINLGCSKDSDLILDSVIEESTSVLEQRENSTPEEQNTEEESVAEENIQTEDSSADSLESRTSSFSPTNDAHFQSGKGYNQNIIRLEEGHRTSYLMFDMSPIEAIGGTISKATLQFTINSDDGNGNISVYKGKSNNWTEESLSDSNIPETDVLIGSITKDYKIGTTEIIDLETSNIIPEVSTLVLDHKNGNDLAFASKEHASKIGPKLVVTYDVPVGTEEIVITEEETTEEETTEEETTEEETTEEETTEEETTEDSTTDNKEPMAVADATPPSGGVPLEVSFTGSNSTDDTGITSYLWDFKDGSNATTANPKHTFTTAGVYKVMLTVKDEKGLSSTDEVTITVTEKENEAPKAVVSATPVSGEAPLVVSFKGSNSTDDNSIATYGWDFKDGSKTNRADFTYTYTKPGVYEAELTVKDENGLEDKETITITVTEPKNEAPVAILSANPTSGVAPLDVQFLGDKSTDDVGITSYSWDFKDGTSASTSNPSHKFTQAGTYEVEFTVKDKEGLSDKKTIVIAVTAPQNQPPVAVLSANPTSGDAPLNVQFVGNNSTDDKAVTSYFWDFKDGTSANTSNPSHTFSSAGNYVVELTVKDAEGVSSSKTVTINVTSPSTGNAPPGFYVATNGSASNNGTSPSSPWSLEHAINVAKGSDIIYVKAGNYGNKQLLSKRHGNSGSPIKFIGYRSTPGDIVSSQGSTFNIGESVNASKMPLLNSSNGQGAAITLYHQNIHFENFQITGYRTGVSTIDLAKNVTFKNVIVTKVGRQNVNGYDGFGFSIKGNNTLLENCFVLNATAEAINLFDSDNSRINYCKVYANNSTNPTDYYFLLTGGTNNTVIENSLADRAQYLSHGGHGFTMKDLAQHNTIRNCTARKTNIEFNFSGVKYNTVDNCSIYGVDTTSSNWHAGVVVFNGANNNLVKNTYIQDTWRAISWGDYDDGYQGPGGDRDEVSLGYDNTFDNITVKNTNRIVNVGGGNNFSAKASRNKFTNCDFTDFQAVAVTFYKSENILFQNCKFKNGQKLVVEHQAQYAPYSHFDVTWQNCTWTNVNFNPPN</sequence>
<feature type="signal peptide" evidence="2">
    <location>
        <begin position="1"/>
        <end position="24"/>
    </location>
</feature>
<comment type="caution">
    <text evidence="4">The sequence shown here is derived from an EMBL/GenBank/DDBJ whole genome shotgun (WGS) entry which is preliminary data.</text>
</comment>
<dbReference type="Gene3D" id="2.60.40.10">
    <property type="entry name" value="Immunoglobulins"/>
    <property type="match status" value="4"/>
</dbReference>
<dbReference type="InterPro" id="IPR000601">
    <property type="entry name" value="PKD_dom"/>
</dbReference>
<dbReference type="PANTHER" id="PTHR46182">
    <property type="entry name" value="FI19480P1"/>
    <property type="match status" value="1"/>
</dbReference>
<dbReference type="RefSeq" id="WP_138659407.1">
    <property type="nucleotide sequence ID" value="NZ_VATY01000004.1"/>
</dbReference>
<dbReference type="GO" id="GO:0016020">
    <property type="term" value="C:membrane"/>
    <property type="evidence" value="ECO:0007669"/>
    <property type="project" value="TreeGrafter"/>
</dbReference>
<proteinExistence type="predicted"/>
<dbReference type="InterPro" id="IPR011050">
    <property type="entry name" value="Pectin_lyase_fold/virulence"/>
</dbReference>
<gene>
    <name evidence="4" type="ORF">FEE95_17960</name>
</gene>
<name>A0A5S3Q9Q9_9FLAO</name>
<organism evidence="4 5">
    <name type="scientific">Maribacter algarum</name>
    <name type="common">ex Zhang et al. 2020</name>
    <dbReference type="NCBI Taxonomy" id="2578118"/>
    <lineage>
        <taxon>Bacteria</taxon>
        <taxon>Pseudomonadati</taxon>
        <taxon>Bacteroidota</taxon>
        <taxon>Flavobacteriia</taxon>
        <taxon>Flavobacteriales</taxon>
        <taxon>Flavobacteriaceae</taxon>
        <taxon>Maribacter</taxon>
    </lineage>
</organism>
<keyword evidence="5" id="KW-1185">Reference proteome</keyword>
<dbReference type="PROSITE" id="PS50093">
    <property type="entry name" value="PKD"/>
    <property type="match status" value="4"/>
</dbReference>
<keyword evidence="2" id="KW-0732">Signal</keyword>
<dbReference type="Proteomes" id="UP000310314">
    <property type="component" value="Unassembled WGS sequence"/>
</dbReference>
<feature type="chain" id="PRO_5024376585" evidence="2">
    <location>
        <begin position="25"/>
        <end position="1071"/>
    </location>
</feature>
<reference evidence="4 5" key="1">
    <citation type="submission" date="2019-05" db="EMBL/GenBank/DDBJ databases">
        <authorList>
            <person name="Zhang J.-Y."/>
            <person name="Feg X."/>
            <person name="Du Z.-J."/>
        </authorList>
    </citation>
    <scope>NUCLEOTIDE SEQUENCE [LARGE SCALE GENOMIC DNA]</scope>
    <source>
        <strain evidence="4 5">RZ26</strain>
    </source>
</reference>
<dbReference type="InterPro" id="IPR013783">
    <property type="entry name" value="Ig-like_fold"/>
</dbReference>
<feature type="region of interest" description="Disordered" evidence="1">
    <location>
        <begin position="245"/>
        <end position="296"/>
    </location>
</feature>
<dbReference type="FunFam" id="2.60.40.10:FF:000270">
    <property type="entry name" value="Cell surface protein"/>
    <property type="match status" value="1"/>
</dbReference>
<feature type="domain" description="PKD" evidence="3">
    <location>
        <begin position="460"/>
        <end position="545"/>
    </location>
</feature>
<dbReference type="InterPro" id="IPR035986">
    <property type="entry name" value="PKD_dom_sf"/>
</dbReference>
<feature type="region of interest" description="Disordered" evidence="1">
    <location>
        <begin position="43"/>
        <end position="96"/>
    </location>
</feature>
<feature type="compositionally biased region" description="Acidic residues" evidence="1">
    <location>
        <begin position="245"/>
        <end position="278"/>
    </location>
</feature>
<dbReference type="InterPro" id="IPR012334">
    <property type="entry name" value="Pectin_lyas_fold"/>
</dbReference>
<accession>A0A5S3Q9Q9</accession>
<dbReference type="Pfam" id="PF18911">
    <property type="entry name" value="PKD_4"/>
    <property type="match status" value="4"/>
</dbReference>
<evidence type="ECO:0000259" key="3">
    <source>
        <dbReference type="PROSITE" id="PS50093"/>
    </source>
</evidence>
<dbReference type="SMART" id="SM00710">
    <property type="entry name" value="PbH1"/>
    <property type="match status" value="7"/>
</dbReference>